<dbReference type="Proteomes" id="UP000297540">
    <property type="component" value="Unassembled WGS sequence"/>
</dbReference>
<evidence type="ECO:0000313" key="3">
    <source>
        <dbReference type="EMBL" id="TFF38251.1"/>
    </source>
</evidence>
<comment type="caution">
    <text evidence="3">The sequence shown here is derived from an EMBL/GenBank/DDBJ whole genome shotgun (WGS) entry which is preliminary data.</text>
</comment>
<dbReference type="OrthoDB" id="9812349at2"/>
<keyword evidence="2" id="KW-0812">Transmembrane</keyword>
<dbReference type="RefSeq" id="WP_133229966.1">
    <property type="nucleotide sequence ID" value="NZ_SOZE01000007.1"/>
</dbReference>
<reference evidence="3 4" key="1">
    <citation type="journal article" date="2017" name="Int. J. Syst. Evol. Microbiol.">
        <title>Mucilaginibacterpsychrotolerans sp. nov., isolated from peatlands.</title>
        <authorList>
            <person name="Deng Y."/>
            <person name="Shen L."/>
            <person name="Xu B."/>
            <person name="Liu Y."/>
            <person name="Gu Z."/>
            <person name="Liu H."/>
            <person name="Zhou Y."/>
        </authorList>
    </citation>
    <scope>NUCLEOTIDE SEQUENCE [LARGE SCALE GENOMIC DNA]</scope>
    <source>
        <strain evidence="3 4">NH7-4</strain>
    </source>
</reference>
<dbReference type="GO" id="GO:0005886">
    <property type="term" value="C:plasma membrane"/>
    <property type="evidence" value="ECO:0007669"/>
    <property type="project" value="TreeGrafter"/>
</dbReference>
<dbReference type="Pfam" id="PF05656">
    <property type="entry name" value="DUF805"/>
    <property type="match status" value="1"/>
</dbReference>
<evidence type="ECO:0000256" key="2">
    <source>
        <dbReference type="SAM" id="Phobius"/>
    </source>
</evidence>
<organism evidence="3 4">
    <name type="scientific">Mucilaginibacter psychrotolerans</name>
    <dbReference type="NCBI Taxonomy" id="1524096"/>
    <lineage>
        <taxon>Bacteria</taxon>
        <taxon>Pseudomonadati</taxon>
        <taxon>Bacteroidota</taxon>
        <taxon>Sphingobacteriia</taxon>
        <taxon>Sphingobacteriales</taxon>
        <taxon>Sphingobacteriaceae</taxon>
        <taxon>Mucilaginibacter</taxon>
    </lineage>
</organism>
<evidence type="ECO:0000256" key="1">
    <source>
        <dbReference type="SAM" id="MobiDB-lite"/>
    </source>
</evidence>
<feature type="compositionally biased region" description="Gly residues" evidence="1">
    <location>
        <begin position="106"/>
        <end position="123"/>
    </location>
</feature>
<keyword evidence="2" id="KW-1133">Transmembrane helix</keyword>
<sequence>MFTNPFVFYGRIRRMEYGLSILIYVAGLFFIIVQAADHHKEMYWFALFPLAWFRFAQGAKRCHDLGNSGWFQLIPFYSFWMLLADGNIGPNQYGENPKDNNYPNYPGGGPYHYPGGGADKYGR</sequence>
<gene>
    <name evidence="3" type="ORF">E2R66_09460</name>
</gene>
<feature type="region of interest" description="Disordered" evidence="1">
    <location>
        <begin position="94"/>
        <end position="123"/>
    </location>
</feature>
<dbReference type="PANTHER" id="PTHR34980:SF3">
    <property type="entry name" value="BLR8105 PROTEIN"/>
    <property type="match status" value="1"/>
</dbReference>
<proteinExistence type="predicted"/>
<evidence type="ECO:0000313" key="4">
    <source>
        <dbReference type="Proteomes" id="UP000297540"/>
    </source>
</evidence>
<dbReference type="PANTHER" id="PTHR34980">
    <property type="entry name" value="INNER MEMBRANE PROTEIN-RELATED-RELATED"/>
    <property type="match status" value="1"/>
</dbReference>
<keyword evidence="4" id="KW-1185">Reference proteome</keyword>
<dbReference type="InterPro" id="IPR008523">
    <property type="entry name" value="DUF805"/>
</dbReference>
<feature type="transmembrane region" description="Helical" evidence="2">
    <location>
        <begin position="17"/>
        <end position="36"/>
    </location>
</feature>
<dbReference type="EMBL" id="SOZE01000007">
    <property type="protein sequence ID" value="TFF38251.1"/>
    <property type="molecule type" value="Genomic_DNA"/>
</dbReference>
<keyword evidence="2" id="KW-0472">Membrane</keyword>
<accession>A0A4Y8SHT7</accession>
<dbReference type="AlphaFoldDB" id="A0A4Y8SHT7"/>
<protein>
    <submittedName>
        <fullName evidence="3">DUF805 domain-containing protein</fullName>
    </submittedName>
</protein>
<name>A0A4Y8SHT7_9SPHI</name>